<dbReference type="EMBL" id="CP081303">
    <property type="protein sequence ID" value="QZE12858.1"/>
    <property type="molecule type" value="Genomic_DNA"/>
</dbReference>
<sequence length="523" mass="59246">MIKKSILIYCGLFLGLSTMTIAQESPTWQKYVKQKSLKQETELPDFSYAGYHRGEKAIQDADYKVFDVTKYGAKPDDKRSDRKAVQKAIRAAEKNGSGIIFFPPGEYRLQEKKDPTTPIKIRGNKIVLRGSGSHEGGTKIYFAKDLPPLDPNKLWTCPYFIEFSARGKDTYISNIANDLKRGDKTVELARTEGLKKDQWVFINLSNKDPELIKHEMCGCKVDKKWKSITEKKGIYIKEYHQIKEINGNKVTFYEPVMHRVEAKHNWKLYTFACSSEVGVEDIAFVGNWHENFVHHKNAFHDGGYSGVKLGRTVNSYMRRCSFKDFNRIAHVSGSANISVVNCVITGTPGHSSIGSSASSRVFLGKIDDQSSQWHAPGVAGPAIGTVIWRVRYTDKTSFESHASQPRATLFDCVEGGFFLGRAGGARQNLPNHMEDLILWNFKETDTADKDFEFWSSKTWFWKLLPPTIVGFHGAGTTFKSSQVKIDESHGTPVKPESLYESQLKLRLGELPEWLVELKKIEFQ</sequence>
<proteinExistence type="predicted"/>
<organism evidence="1 2">
    <name type="scientific">Halosquirtibacter laminarini</name>
    <dbReference type="NCBI Taxonomy" id="3374600"/>
    <lineage>
        <taxon>Bacteria</taxon>
        <taxon>Pseudomonadati</taxon>
        <taxon>Bacteroidota</taxon>
        <taxon>Bacteroidia</taxon>
        <taxon>Marinilabiliales</taxon>
        <taxon>Prolixibacteraceae</taxon>
        <taxon>Halosquirtibacter</taxon>
    </lineage>
</organism>
<accession>A0AC61NBK0</accession>
<evidence type="ECO:0000313" key="1">
    <source>
        <dbReference type="EMBL" id="QZE12858.1"/>
    </source>
</evidence>
<gene>
    <name evidence="1" type="ORF">K4L44_09685</name>
</gene>
<name>A0AC61NBK0_9BACT</name>
<protein>
    <submittedName>
        <fullName evidence="1">DUF4955 domain-containing protein</fullName>
    </submittedName>
</protein>
<dbReference type="Proteomes" id="UP000826212">
    <property type="component" value="Chromosome"/>
</dbReference>
<keyword evidence="2" id="KW-1185">Reference proteome</keyword>
<reference evidence="1" key="1">
    <citation type="submission" date="2021-08" db="EMBL/GenBank/DDBJ databases">
        <title>Novel anaerobic bacterium isolated from sea squirt in East Sea, Republic of Korea.</title>
        <authorList>
            <person name="Nguyen T.H."/>
            <person name="Li Z."/>
            <person name="Lee Y.-J."/>
            <person name="Ko J."/>
            <person name="Kim S.-G."/>
        </authorList>
    </citation>
    <scope>NUCLEOTIDE SEQUENCE</scope>
    <source>
        <strain evidence="1">KCTC 25031</strain>
    </source>
</reference>
<evidence type="ECO:0000313" key="2">
    <source>
        <dbReference type="Proteomes" id="UP000826212"/>
    </source>
</evidence>